<dbReference type="InterPro" id="IPR020097">
    <property type="entry name" value="PsdUridine_synth_TruA_a/b_dom"/>
</dbReference>
<comment type="catalytic activity">
    <reaction evidence="4 5">
        <text>uridine(38/39/40) in tRNA = pseudouridine(38/39/40) in tRNA</text>
        <dbReference type="Rhea" id="RHEA:22376"/>
        <dbReference type="Rhea" id="RHEA-COMP:10085"/>
        <dbReference type="Rhea" id="RHEA-COMP:10087"/>
        <dbReference type="ChEBI" id="CHEBI:65314"/>
        <dbReference type="ChEBI" id="CHEBI:65315"/>
        <dbReference type="EC" id="5.4.99.12"/>
    </reaction>
</comment>
<dbReference type="HAMAP" id="MF_00171">
    <property type="entry name" value="TruA"/>
    <property type="match status" value="1"/>
</dbReference>
<evidence type="ECO:0000256" key="2">
    <source>
        <dbReference type="ARBA" id="ARBA00022694"/>
    </source>
</evidence>
<evidence type="ECO:0000256" key="4">
    <source>
        <dbReference type="HAMAP-Rule" id="MF_00171"/>
    </source>
</evidence>
<dbReference type="PANTHER" id="PTHR11142:SF0">
    <property type="entry name" value="TRNA PSEUDOURIDINE SYNTHASE-LIKE 1"/>
    <property type="match status" value="1"/>
</dbReference>
<organism evidence="7">
    <name type="scientific">uncultured actinobacterium Rifle_16ft_4_minimus_12599</name>
    <dbReference type="NCBI Taxonomy" id="1665144"/>
    <lineage>
        <taxon>Bacteria</taxon>
        <taxon>Bacillati</taxon>
        <taxon>Actinomycetota</taxon>
        <taxon>Actinomycetes</taxon>
        <taxon>marine Actinobacteria clade</taxon>
        <taxon>environmental samples</taxon>
    </lineage>
</organism>
<comment type="function">
    <text evidence="4">Formation of pseudouridine at positions 38, 39 and 40 in the anticodon stem and loop of transfer RNAs.</text>
</comment>
<comment type="caution">
    <text evidence="4">Lacks conserved residue(s) required for the propagation of feature annotation.</text>
</comment>
<dbReference type="EC" id="5.4.99.12" evidence="4"/>
<dbReference type="InterPro" id="IPR001406">
    <property type="entry name" value="PsdUridine_synth_TruA"/>
</dbReference>
<evidence type="ECO:0000256" key="3">
    <source>
        <dbReference type="ARBA" id="ARBA00023235"/>
    </source>
</evidence>
<dbReference type="GO" id="GO:0031119">
    <property type="term" value="P:tRNA pseudouridine synthesis"/>
    <property type="evidence" value="ECO:0007669"/>
    <property type="project" value="UniProtKB-UniRule"/>
</dbReference>
<feature type="binding site" evidence="4">
    <location>
        <position position="71"/>
    </location>
    <ligand>
        <name>substrate</name>
    </ligand>
</feature>
<evidence type="ECO:0000259" key="6">
    <source>
        <dbReference type="Pfam" id="PF01416"/>
    </source>
</evidence>
<comment type="similarity">
    <text evidence="1 4 5">Belongs to the tRNA pseudouridine synthase TruA family.</text>
</comment>
<keyword evidence="3 4" id="KW-0413">Isomerase</keyword>
<protein>
    <recommendedName>
        <fullName evidence="4">tRNA pseudouridine synthase A</fullName>
        <ecNumber evidence="4">5.4.99.12</ecNumber>
    </recommendedName>
    <alternativeName>
        <fullName evidence="4">tRNA pseudouridine(38-40) synthase</fullName>
    </alternativeName>
    <alternativeName>
        <fullName evidence="4">tRNA pseudouridylate synthase I</fullName>
    </alternativeName>
    <alternativeName>
        <fullName evidence="4">tRNA-uridine isomerase I</fullName>
    </alternativeName>
</protein>
<dbReference type="GO" id="GO:0160147">
    <property type="term" value="F:tRNA pseudouridine(38-40) synthase activity"/>
    <property type="evidence" value="ECO:0007669"/>
    <property type="project" value="UniProtKB-EC"/>
</dbReference>
<dbReference type="PANTHER" id="PTHR11142">
    <property type="entry name" value="PSEUDOURIDYLATE SYNTHASE"/>
    <property type="match status" value="1"/>
</dbReference>
<proteinExistence type="inferred from homology"/>
<sequence>MLGGVPKLSAAGRTDAGVHARGQVVSFEAEIDPERLQRAVNGMLAPEVVVLEARAAAPGFDARRSATAREYRYRIDTGFVPDPFTARFVWHRPGDTSLARMRAAARVLVGEHDFASFCRPPKDGSSTVRKIERLSVARSGERLEITVRANGFLHQMVRSIAGTVVDVGEGRIEPAEVPAILAARDRSAAGRIAPPHGLTLERVVYGRG</sequence>
<dbReference type="CDD" id="cd02570">
    <property type="entry name" value="PseudoU_synth_EcTruA"/>
    <property type="match status" value="1"/>
</dbReference>
<dbReference type="GO" id="GO:0003723">
    <property type="term" value="F:RNA binding"/>
    <property type="evidence" value="ECO:0007669"/>
    <property type="project" value="InterPro"/>
</dbReference>
<gene>
    <name evidence="7" type="primary">ine38</name>
    <name evidence="4" type="synonym">truA</name>
</gene>
<evidence type="ECO:0000256" key="1">
    <source>
        <dbReference type="ARBA" id="ARBA00009375"/>
    </source>
</evidence>
<evidence type="ECO:0000256" key="5">
    <source>
        <dbReference type="RuleBase" id="RU003792"/>
    </source>
</evidence>
<dbReference type="Gene3D" id="3.30.70.660">
    <property type="entry name" value="Pseudouridine synthase I, catalytic domain, C-terminal subdomain"/>
    <property type="match status" value="1"/>
</dbReference>
<name>A0A0H4TKB2_9ACTN</name>
<dbReference type="InterPro" id="IPR020103">
    <property type="entry name" value="PsdUridine_synth_cat_dom_sf"/>
</dbReference>
<dbReference type="Pfam" id="PF01416">
    <property type="entry name" value="PseudoU_synth_1"/>
    <property type="match status" value="1"/>
</dbReference>
<keyword evidence="2 4" id="KW-0819">tRNA processing</keyword>
<accession>A0A0H4TKB2</accession>
<dbReference type="Gene3D" id="3.30.70.580">
    <property type="entry name" value="Pseudouridine synthase I, catalytic domain, N-terminal subdomain"/>
    <property type="match status" value="1"/>
</dbReference>
<dbReference type="InterPro" id="IPR020095">
    <property type="entry name" value="PsdUridine_synth_TruA_C"/>
</dbReference>
<evidence type="ECO:0000313" key="7">
    <source>
        <dbReference type="EMBL" id="AKQ00934.1"/>
    </source>
</evidence>
<feature type="active site" description="Nucleophile" evidence="4">
    <location>
        <position position="15"/>
    </location>
</feature>
<comment type="subunit">
    <text evidence="4">Homodimer.</text>
</comment>
<dbReference type="InterPro" id="IPR020094">
    <property type="entry name" value="TruA/RsuA/RluB/E/F_N"/>
</dbReference>
<dbReference type="SUPFAM" id="SSF55120">
    <property type="entry name" value="Pseudouridine synthase"/>
    <property type="match status" value="1"/>
</dbReference>
<reference evidence="7" key="1">
    <citation type="journal article" date="2015" name="ISME J.">
        <title>Aquifer environment selects for microbial species cohorts in sediment and groundwater.</title>
        <authorList>
            <person name="Hug L.A."/>
            <person name="Thomas B.C."/>
            <person name="Brown C.T."/>
            <person name="Frischkorn K.R."/>
            <person name="Williams K.H."/>
            <person name="Tringe S.G."/>
            <person name="Banfield J.F."/>
        </authorList>
    </citation>
    <scope>NUCLEOTIDE SEQUENCE</scope>
</reference>
<dbReference type="EMBL" id="KT006944">
    <property type="protein sequence ID" value="AKQ00934.1"/>
    <property type="molecule type" value="Genomic_DNA"/>
</dbReference>
<feature type="domain" description="Pseudouridine synthase I TruA alpha/beta" evidence="6">
    <location>
        <begin position="104"/>
        <end position="205"/>
    </location>
</feature>
<dbReference type="AlphaFoldDB" id="A0A0H4TKB2"/>